<feature type="compositionally biased region" description="Basic and acidic residues" evidence="1">
    <location>
        <begin position="495"/>
        <end position="509"/>
    </location>
</feature>
<accession>A0A4S8L7Y1</accession>
<gene>
    <name evidence="2" type="ORF">K435DRAFT_971240</name>
</gene>
<evidence type="ECO:0000313" key="3">
    <source>
        <dbReference type="Proteomes" id="UP000297245"/>
    </source>
</evidence>
<feature type="region of interest" description="Disordered" evidence="1">
    <location>
        <begin position="486"/>
        <end position="513"/>
    </location>
</feature>
<protein>
    <submittedName>
        <fullName evidence="2">Uncharacterized protein</fullName>
    </submittedName>
</protein>
<keyword evidence="3" id="KW-1185">Reference proteome</keyword>
<feature type="region of interest" description="Disordered" evidence="1">
    <location>
        <begin position="582"/>
        <end position="612"/>
    </location>
</feature>
<sequence length="612" mass="70222">MLRPTVKARFRNILFLLVVGGFLLVWSSKRKHAYDFYDDSFEPEQINDSPAHLVHPPPPPPPPPLPFPPIPAADTSNAPNSEVLGLTPDPDPEKQKYGHYCPPLKCAQGHWVPRVPQFTTYEEAHKAIIYNPNDPGYSLPDPRPVIKKVVDDDQGKVTSTVVKAAEEMTEEEKEENGKERVLEMSNWVWKSDFGDMVPFDMEEFVIRLLRSPGGLFLIGDSLTTQHFMTLRYRLLQSSFFLHEDLPHWPLHSHPHVHQYGLDTNHPNTHALLSRTNPPIPLSRAQRPIITHIVDQTLVGPKELNRFFRTDPGYVHGHKYTNVEGWIGFLEEMTRVREEEGVEGVNEDSLVVITSGAHWSRAGLHGYSPTHLPPSTSRARIEHAYTQMVKLIVPSLSPLPQTTIFFRTISPGHPSCTQLRRPFTSMRGGVRGEEGGEEGEEGGEGGVEEYFGKEENRNPDVVEWDWDGFVGRNGVWEREIEGYERERGSELWGETKQGEEETTKQDEGRGRGRGGRGAKWVYLDFWEMDLQRGDAHTLTGVGKGRWDCLHYAMPYLHNQWTDSIWHYLAVDGKIEKEKQKQKLEQERIQKAEEEEERRERRERRVGMVELHEE</sequence>
<proteinExistence type="predicted"/>
<name>A0A4S8L7Y1_DENBC</name>
<feature type="compositionally biased region" description="Pro residues" evidence="1">
    <location>
        <begin position="55"/>
        <end position="71"/>
    </location>
</feature>
<dbReference type="OrthoDB" id="630188at2759"/>
<organism evidence="2 3">
    <name type="scientific">Dendrothele bispora (strain CBS 962.96)</name>
    <dbReference type="NCBI Taxonomy" id="1314807"/>
    <lineage>
        <taxon>Eukaryota</taxon>
        <taxon>Fungi</taxon>
        <taxon>Dikarya</taxon>
        <taxon>Basidiomycota</taxon>
        <taxon>Agaricomycotina</taxon>
        <taxon>Agaricomycetes</taxon>
        <taxon>Agaricomycetidae</taxon>
        <taxon>Agaricales</taxon>
        <taxon>Agaricales incertae sedis</taxon>
        <taxon>Dendrothele</taxon>
    </lineage>
</organism>
<evidence type="ECO:0000256" key="1">
    <source>
        <dbReference type="SAM" id="MobiDB-lite"/>
    </source>
</evidence>
<feature type="region of interest" description="Disordered" evidence="1">
    <location>
        <begin position="47"/>
        <end position="95"/>
    </location>
</feature>
<dbReference type="Proteomes" id="UP000297245">
    <property type="component" value="Unassembled WGS sequence"/>
</dbReference>
<evidence type="ECO:0000313" key="2">
    <source>
        <dbReference type="EMBL" id="THU84278.1"/>
    </source>
</evidence>
<dbReference type="EMBL" id="ML179609">
    <property type="protein sequence ID" value="THU84278.1"/>
    <property type="molecule type" value="Genomic_DNA"/>
</dbReference>
<dbReference type="AlphaFoldDB" id="A0A4S8L7Y1"/>
<reference evidence="2 3" key="1">
    <citation type="journal article" date="2019" name="Nat. Ecol. Evol.">
        <title>Megaphylogeny resolves global patterns of mushroom evolution.</title>
        <authorList>
            <person name="Varga T."/>
            <person name="Krizsan K."/>
            <person name="Foldi C."/>
            <person name="Dima B."/>
            <person name="Sanchez-Garcia M."/>
            <person name="Sanchez-Ramirez S."/>
            <person name="Szollosi G.J."/>
            <person name="Szarkandi J.G."/>
            <person name="Papp V."/>
            <person name="Albert L."/>
            <person name="Andreopoulos W."/>
            <person name="Angelini C."/>
            <person name="Antonin V."/>
            <person name="Barry K.W."/>
            <person name="Bougher N.L."/>
            <person name="Buchanan P."/>
            <person name="Buyck B."/>
            <person name="Bense V."/>
            <person name="Catcheside P."/>
            <person name="Chovatia M."/>
            <person name="Cooper J."/>
            <person name="Damon W."/>
            <person name="Desjardin D."/>
            <person name="Finy P."/>
            <person name="Geml J."/>
            <person name="Haridas S."/>
            <person name="Hughes K."/>
            <person name="Justo A."/>
            <person name="Karasinski D."/>
            <person name="Kautmanova I."/>
            <person name="Kiss B."/>
            <person name="Kocsube S."/>
            <person name="Kotiranta H."/>
            <person name="LaButti K.M."/>
            <person name="Lechner B.E."/>
            <person name="Liimatainen K."/>
            <person name="Lipzen A."/>
            <person name="Lukacs Z."/>
            <person name="Mihaltcheva S."/>
            <person name="Morgado L.N."/>
            <person name="Niskanen T."/>
            <person name="Noordeloos M.E."/>
            <person name="Ohm R.A."/>
            <person name="Ortiz-Santana B."/>
            <person name="Ovrebo C."/>
            <person name="Racz N."/>
            <person name="Riley R."/>
            <person name="Savchenko A."/>
            <person name="Shiryaev A."/>
            <person name="Soop K."/>
            <person name="Spirin V."/>
            <person name="Szebenyi C."/>
            <person name="Tomsovsky M."/>
            <person name="Tulloss R.E."/>
            <person name="Uehling J."/>
            <person name="Grigoriev I.V."/>
            <person name="Vagvolgyi C."/>
            <person name="Papp T."/>
            <person name="Martin F.M."/>
            <person name="Miettinen O."/>
            <person name="Hibbett D.S."/>
            <person name="Nagy L.G."/>
        </authorList>
    </citation>
    <scope>NUCLEOTIDE SEQUENCE [LARGE SCALE GENOMIC DNA]</scope>
    <source>
        <strain evidence="2 3">CBS 962.96</strain>
    </source>
</reference>